<evidence type="ECO:0000256" key="1">
    <source>
        <dbReference type="SAM" id="Coils"/>
    </source>
</evidence>
<dbReference type="EMBL" id="LDAU01000109">
    <property type="protein sequence ID" value="KRX05296.1"/>
    <property type="molecule type" value="Genomic_DNA"/>
</dbReference>
<protein>
    <submittedName>
        <fullName evidence="2">Uncharacterized protein</fullName>
    </submittedName>
</protein>
<accession>A0A0V0QTH0</accession>
<proteinExistence type="predicted"/>
<evidence type="ECO:0000313" key="2">
    <source>
        <dbReference type="EMBL" id="KRX05296.1"/>
    </source>
</evidence>
<keyword evidence="1" id="KW-0175">Coiled coil</keyword>
<sequence length="403" mass="47958">MGNSEIKNLNHENQMLKTLLKKSNNDNNNINIKQSDILPIFNCDLHKNEHLSKICLSSFCLKSKLLCNLCAKSHHNQHEILEIQTFKENSQFLIQQLDENTKKEVQSWNQIQQVVENNAKYLQKIEELISTLSQSCQKLQQTLKIVQEKQITDQLSLKQNLESLNSHFSQSLKIDQSQISQEINLLLSKMMNFQMPKVIEAPQIVDVIEFNCQFANYTQQSTKDLLYNIKKSDELQQQVEQKYAYSEFQLINQMKREKDELQLNNKVAKVFHLIKGKAKKRDIINFVNWEEEKRELKFMKDIKEKEENSHYQLVFSLYLKNLDFLEETQINETLMLWLNDIIVNKYPEVKKQKEEQRRNINTKDGNNKRKYCKFNPRFDIDLKNYQLQLQQGILPVYQSKQYI</sequence>
<name>A0A0V0QTH0_PSEPJ</name>
<dbReference type="SUPFAM" id="SSF57845">
    <property type="entry name" value="B-box zinc-binding domain"/>
    <property type="match status" value="1"/>
</dbReference>
<dbReference type="OrthoDB" id="326036at2759"/>
<keyword evidence="3" id="KW-1185">Reference proteome</keyword>
<dbReference type="AlphaFoldDB" id="A0A0V0QTH0"/>
<organism evidence="2 3">
    <name type="scientific">Pseudocohnilembus persalinus</name>
    <name type="common">Ciliate</name>
    <dbReference type="NCBI Taxonomy" id="266149"/>
    <lineage>
        <taxon>Eukaryota</taxon>
        <taxon>Sar</taxon>
        <taxon>Alveolata</taxon>
        <taxon>Ciliophora</taxon>
        <taxon>Intramacronucleata</taxon>
        <taxon>Oligohymenophorea</taxon>
        <taxon>Scuticociliatia</taxon>
        <taxon>Philasterida</taxon>
        <taxon>Pseudocohnilembidae</taxon>
        <taxon>Pseudocohnilembus</taxon>
    </lineage>
</organism>
<reference evidence="2 3" key="1">
    <citation type="journal article" date="2015" name="Sci. Rep.">
        <title>Genome of the facultative scuticociliatosis pathogen Pseudocohnilembus persalinus provides insight into its virulence through horizontal gene transfer.</title>
        <authorList>
            <person name="Xiong J."/>
            <person name="Wang G."/>
            <person name="Cheng J."/>
            <person name="Tian M."/>
            <person name="Pan X."/>
            <person name="Warren A."/>
            <person name="Jiang C."/>
            <person name="Yuan D."/>
            <person name="Miao W."/>
        </authorList>
    </citation>
    <scope>NUCLEOTIDE SEQUENCE [LARGE SCALE GENOMIC DNA]</scope>
    <source>
        <strain evidence="2">36N120E</strain>
    </source>
</reference>
<dbReference type="OMA" id="ECIKENH"/>
<comment type="caution">
    <text evidence="2">The sequence shown here is derived from an EMBL/GenBank/DDBJ whole genome shotgun (WGS) entry which is preliminary data.</text>
</comment>
<dbReference type="InParanoid" id="A0A0V0QTH0"/>
<gene>
    <name evidence="2" type="ORF">PPERSA_00597</name>
</gene>
<dbReference type="Proteomes" id="UP000054937">
    <property type="component" value="Unassembled WGS sequence"/>
</dbReference>
<feature type="coiled-coil region" evidence="1">
    <location>
        <begin position="111"/>
        <end position="149"/>
    </location>
</feature>
<evidence type="ECO:0000313" key="3">
    <source>
        <dbReference type="Proteomes" id="UP000054937"/>
    </source>
</evidence>